<accession>A0A6I5ZMP5</accession>
<evidence type="ECO:0000313" key="2">
    <source>
        <dbReference type="EMBL" id="QGP91140.1"/>
    </source>
</evidence>
<dbReference type="InterPro" id="IPR036259">
    <property type="entry name" value="MFS_trans_sf"/>
</dbReference>
<dbReference type="OrthoDB" id="9764596at2"/>
<evidence type="ECO:0000313" key="3">
    <source>
        <dbReference type="Proteomes" id="UP000425916"/>
    </source>
</evidence>
<dbReference type="GO" id="GO:0008643">
    <property type="term" value="P:carbohydrate transport"/>
    <property type="evidence" value="ECO:0007669"/>
    <property type="project" value="InterPro"/>
</dbReference>
<organism evidence="2 3">
    <name type="scientific">Neomoorella glycerini</name>
    <dbReference type="NCBI Taxonomy" id="55779"/>
    <lineage>
        <taxon>Bacteria</taxon>
        <taxon>Bacillati</taxon>
        <taxon>Bacillota</taxon>
        <taxon>Clostridia</taxon>
        <taxon>Neomoorellales</taxon>
        <taxon>Neomoorellaceae</taxon>
        <taxon>Neomoorella</taxon>
    </lineage>
</organism>
<name>A0A6I5ZMP5_9FIRM</name>
<sequence>MAGLSNVIYFAYFFQEFALGFLTTMGVQYIAFFLTDTALIPTAVVATILLIGRIVDVIDVPIIGMIVEKSNLPWGKYRSWLFIAAPLVVVFNLLMFTDLNVSMSIKVAYLSTAYILSYVFVNFCSTSRFALLPTFTSDQDERAKLAVRRGQGATLGQALRGAVTVPLIAFLGGGNDARGYFLTVIIYGAIVIGGLYWLAYLAKDYDRPGATKGQKSPSVKEIIIQLGTNKPLLILMLSNITLLTATNILTGFGMYYFRYVVGNLMLISLYLPVTFMGGFIGNSVSQYISIKYDKKITYILGVAFWFLGMLLVYLFAGKNAVLFIAFVTVAQFGYGLANATIPAFFSDTADYGEWKTGKSVRAVNMGLLIFPIKIGVLLGGAIAAYGLAYIGFVAGTKDPVIIQNIRTMTAVLPMLVSILAAVIMYFYPLTKDKVRLLQQEIKSRVSAQLS</sequence>
<dbReference type="SUPFAM" id="SSF103473">
    <property type="entry name" value="MFS general substrate transporter"/>
    <property type="match status" value="1"/>
</dbReference>
<feature type="transmembrane region" description="Helical" evidence="1">
    <location>
        <begin position="296"/>
        <end position="316"/>
    </location>
</feature>
<dbReference type="RefSeq" id="WP_156271563.1">
    <property type="nucleotide sequence ID" value="NZ_CP046244.1"/>
</dbReference>
<dbReference type="GO" id="GO:0005886">
    <property type="term" value="C:plasma membrane"/>
    <property type="evidence" value="ECO:0007669"/>
    <property type="project" value="TreeGrafter"/>
</dbReference>
<protein>
    <submittedName>
        <fullName evidence="2">Isoprimeverose transporter</fullName>
    </submittedName>
</protein>
<keyword evidence="1" id="KW-0472">Membrane</keyword>
<dbReference type="Pfam" id="PF13347">
    <property type="entry name" value="MFS_2"/>
    <property type="match status" value="1"/>
</dbReference>
<keyword evidence="3" id="KW-1185">Reference proteome</keyword>
<gene>
    <name evidence="2" type="primary">xylP_2</name>
    <name evidence="2" type="ORF">MGLY_04650</name>
</gene>
<dbReference type="NCBIfam" id="TIGR00792">
    <property type="entry name" value="gph"/>
    <property type="match status" value="1"/>
</dbReference>
<feature type="transmembrane region" description="Helical" evidence="1">
    <location>
        <begin position="366"/>
        <end position="390"/>
    </location>
</feature>
<feature type="transmembrane region" description="Helical" evidence="1">
    <location>
        <begin position="263"/>
        <end position="284"/>
    </location>
</feature>
<dbReference type="PANTHER" id="PTHR11328:SF24">
    <property type="entry name" value="MAJOR FACILITATOR SUPERFAMILY (MFS) PROFILE DOMAIN-CONTAINING PROTEIN"/>
    <property type="match status" value="1"/>
</dbReference>
<feature type="transmembrane region" description="Helical" evidence="1">
    <location>
        <begin position="410"/>
        <end position="427"/>
    </location>
</feature>
<dbReference type="InterPro" id="IPR001927">
    <property type="entry name" value="Na/Gal_symport"/>
</dbReference>
<dbReference type="AlphaFoldDB" id="A0A6I5ZMP5"/>
<feature type="transmembrane region" description="Helical" evidence="1">
    <location>
        <begin position="79"/>
        <end position="96"/>
    </location>
</feature>
<feature type="transmembrane region" description="Helical" evidence="1">
    <location>
        <begin position="108"/>
        <end position="131"/>
    </location>
</feature>
<dbReference type="CDD" id="cd17332">
    <property type="entry name" value="MFS_MelB_like"/>
    <property type="match status" value="1"/>
</dbReference>
<dbReference type="GO" id="GO:0015293">
    <property type="term" value="F:symporter activity"/>
    <property type="evidence" value="ECO:0007669"/>
    <property type="project" value="InterPro"/>
</dbReference>
<feature type="transmembrane region" description="Helical" evidence="1">
    <location>
        <begin position="232"/>
        <end position="257"/>
    </location>
</feature>
<keyword evidence="1" id="KW-0812">Transmembrane</keyword>
<feature type="transmembrane region" description="Helical" evidence="1">
    <location>
        <begin position="322"/>
        <end position="345"/>
    </location>
</feature>
<keyword evidence="1" id="KW-1133">Transmembrane helix</keyword>
<dbReference type="Proteomes" id="UP000425916">
    <property type="component" value="Chromosome"/>
</dbReference>
<proteinExistence type="predicted"/>
<dbReference type="InterPro" id="IPR039672">
    <property type="entry name" value="MFS_2"/>
</dbReference>
<dbReference type="PANTHER" id="PTHR11328">
    <property type="entry name" value="MAJOR FACILITATOR SUPERFAMILY DOMAIN-CONTAINING PROTEIN"/>
    <property type="match status" value="1"/>
</dbReference>
<evidence type="ECO:0000256" key="1">
    <source>
        <dbReference type="SAM" id="Phobius"/>
    </source>
</evidence>
<reference evidence="2 3" key="1">
    <citation type="submission" date="2019-11" db="EMBL/GenBank/DDBJ databases">
        <title>Genome sequence of Moorella glycerini DSM11254.</title>
        <authorList>
            <person name="Poehlein A."/>
            <person name="Boeer T."/>
            <person name="Daniel R."/>
        </authorList>
    </citation>
    <scope>NUCLEOTIDE SEQUENCE [LARGE SCALE GENOMIC DNA]</scope>
    <source>
        <strain evidence="2 3">DSM 11254</strain>
    </source>
</reference>
<dbReference type="GO" id="GO:0006814">
    <property type="term" value="P:sodium ion transport"/>
    <property type="evidence" value="ECO:0007669"/>
    <property type="project" value="InterPro"/>
</dbReference>
<feature type="transmembrane region" description="Helical" evidence="1">
    <location>
        <begin position="7"/>
        <end position="32"/>
    </location>
</feature>
<feature type="transmembrane region" description="Helical" evidence="1">
    <location>
        <begin position="38"/>
        <end position="67"/>
    </location>
</feature>
<feature type="transmembrane region" description="Helical" evidence="1">
    <location>
        <begin position="179"/>
        <end position="202"/>
    </location>
</feature>
<feature type="transmembrane region" description="Helical" evidence="1">
    <location>
        <begin position="152"/>
        <end position="173"/>
    </location>
</feature>
<dbReference type="Gene3D" id="1.20.1250.20">
    <property type="entry name" value="MFS general substrate transporter like domains"/>
    <property type="match status" value="1"/>
</dbReference>
<dbReference type="EMBL" id="CP046244">
    <property type="protein sequence ID" value="QGP91140.1"/>
    <property type="molecule type" value="Genomic_DNA"/>
</dbReference>